<evidence type="ECO:0000313" key="2">
    <source>
        <dbReference type="Proteomes" id="UP000219167"/>
    </source>
</evidence>
<proteinExistence type="predicted"/>
<keyword evidence="2" id="KW-1185">Reference proteome</keyword>
<dbReference type="AlphaFoldDB" id="A0A285UR03"/>
<evidence type="ECO:0008006" key="3">
    <source>
        <dbReference type="Google" id="ProtNLM"/>
    </source>
</evidence>
<dbReference type="Pfam" id="PF07040">
    <property type="entry name" value="DUF1326"/>
    <property type="match status" value="1"/>
</dbReference>
<dbReference type="OrthoDB" id="9802256at2"/>
<dbReference type="Proteomes" id="UP000219167">
    <property type="component" value="Unassembled WGS sequence"/>
</dbReference>
<name>A0A285UR03_9HYPH</name>
<organism evidence="1 2">
    <name type="scientific">Rhizobium subbaraonis</name>
    <dbReference type="NCBI Taxonomy" id="908946"/>
    <lineage>
        <taxon>Bacteria</taxon>
        <taxon>Pseudomonadati</taxon>
        <taxon>Pseudomonadota</taxon>
        <taxon>Alphaproteobacteria</taxon>
        <taxon>Hyphomicrobiales</taxon>
        <taxon>Rhizobiaceae</taxon>
        <taxon>Rhizobium/Agrobacterium group</taxon>
        <taxon>Rhizobium</taxon>
    </lineage>
</organism>
<dbReference type="InterPro" id="IPR014581">
    <property type="entry name" value="UCP033303"/>
</dbReference>
<dbReference type="PIRSF" id="PIRSF033303">
    <property type="entry name" value="UCP033303"/>
    <property type="match status" value="1"/>
</dbReference>
<gene>
    <name evidence="1" type="ORF">SAMN05892877_112137</name>
</gene>
<dbReference type="RefSeq" id="WP_097141479.1">
    <property type="nucleotide sequence ID" value="NZ_OBQD01000012.1"/>
</dbReference>
<dbReference type="EMBL" id="OBQD01000012">
    <property type="protein sequence ID" value="SOC44290.1"/>
    <property type="molecule type" value="Genomic_DNA"/>
</dbReference>
<evidence type="ECO:0000313" key="1">
    <source>
        <dbReference type="EMBL" id="SOC44290.1"/>
    </source>
</evidence>
<reference evidence="1 2" key="1">
    <citation type="submission" date="2017-08" db="EMBL/GenBank/DDBJ databases">
        <authorList>
            <person name="de Groot N.N."/>
        </authorList>
    </citation>
    <scope>NUCLEOTIDE SEQUENCE [LARGE SCALE GENOMIC DNA]</scope>
    <source>
        <strain evidence="1 2">JC85</strain>
    </source>
</reference>
<protein>
    <recommendedName>
        <fullName evidence="3">DUF1326 domain-containing protein</fullName>
    </recommendedName>
</protein>
<dbReference type="InterPro" id="IPR009758">
    <property type="entry name" value="DUF1326"/>
</dbReference>
<sequence length="212" mass="23242">MANVEWKLQGREFIHCNCAYGCPCQFNALPTHGTCYAVGAIDIEDGFHGETRLDGLRIAMIVAWPGAIHEGGGQCVPIVDERATPQQREALLRIMSGEDTDPGATFFAVFATTFATVHDPVFSRIDFDLDIDARTARIVIPGWMDTRGEPIRNPVTGEDHRARITLPHGFEYDTCEVGRGWAETKGPIELSLADSHAHFSRLHMTGAGVVHG</sequence>
<accession>A0A285UR03</accession>